<dbReference type="AlphaFoldDB" id="X1H4C7"/>
<protein>
    <submittedName>
        <fullName evidence="1">Uncharacterized protein</fullName>
    </submittedName>
</protein>
<comment type="caution">
    <text evidence="1">The sequence shown here is derived from an EMBL/GenBank/DDBJ whole genome shotgun (WGS) entry which is preliminary data.</text>
</comment>
<name>X1H4C7_9ZZZZ</name>
<accession>X1H4C7</accession>
<feature type="non-terminal residue" evidence="1">
    <location>
        <position position="1"/>
    </location>
</feature>
<sequence>ALRWFKEGRMDRLTDYCKHDVKVVKELYEYGKENGYLLFEDRNKRTLRIPVSWK</sequence>
<proteinExistence type="predicted"/>
<gene>
    <name evidence="1" type="ORF">S03H2_39398</name>
</gene>
<reference evidence="1" key="1">
    <citation type="journal article" date="2014" name="Front. Microbiol.">
        <title>High frequency of phylogenetically diverse reductive dehalogenase-homologous genes in deep subseafloor sedimentary metagenomes.</title>
        <authorList>
            <person name="Kawai M."/>
            <person name="Futagami T."/>
            <person name="Toyoda A."/>
            <person name="Takaki Y."/>
            <person name="Nishi S."/>
            <person name="Hori S."/>
            <person name="Arai W."/>
            <person name="Tsubouchi T."/>
            <person name="Morono Y."/>
            <person name="Uchiyama I."/>
            <person name="Ito T."/>
            <person name="Fujiyama A."/>
            <person name="Inagaki F."/>
            <person name="Takami H."/>
        </authorList>
    </citation>
    <scope>NUCLEOTIDE SEQUENCE</scope>
    <source>
        <strain evidence="1">Expedition CK06-06</strain>
    </source>
</reference>
<organism evidence="1">
    <name type="scientific">marine sediment metagenome</name>
    <dbReference type="NCBI Taxonomy" id="412755"/>
    <lineage>
        <taxon>unclassified sequences</taxon>
        <taxon>metagenomes</taxon>
        <taxon>ecological metagenomes</taxon>
    </lineage>
</organism>
<evidence type="ECO:0000313" key="1">
    <source>
        <dbReference type="EMBL" id="GAH48709.1"/>
    </source>
</evidence>
<dbReference type="EMBL" id="BARU01024352">
    <property type="protein sequence ID" value="GAH48709.1"/>
    <property type="molecule type" value="Genomic_DNA"/>
</dbReference>